<reference evidence="1 2" key="1">
    <citation type="submission" date="2020-01" db="EMBL/GenBank/DDBJ databases">
        <title>Insect and environment-associated Actinomycetes.</title>
        <authorList>
            <person name="Currrie C."/>
            <person name="Chevrette M."/>
            <person name="Carlson C."/>
            <person name="Stubbendieck R."/>
            <person name="Wendt-Pienkowski E."/>
        </authorList>
    </citation>
    <scope>NUCLEOTIDE SEQUENCE [LARGE SCALE GENOMIC DNA]</scope>
    <source>
        <strain evidence="1 2">SID7739</strain>
    </source>
</reference>
<name>A0A6G3TGD9_9ACTN</name>
<dbReference type="AlphaFoldDB" id="A0A6G3TGD9"/>
<sequence>MKVSPRPPCGSSPSLLDTAAMRATSRLLLAQDAEPPSPQDLETLTLRLRGYMMLAIPVVESAALTWPEGDVPRACALACIGEARMRLRLEPRNSTLTAGIRYAQRLARSVNALCDHYRTVGGEQR</sequence>
<comment type="caution">
    <text evidence="1">The sequence shown here is derived from an EMBL/GenBank/DDBJ whole genome shotgun (WGS) entry which is preliminary data.</text>
</comment>
<accession>A0A6G3TGD9</accession>
<evidence type="ECO:0000313" key="1">
    <source>
        <dbReference type="EMBL" id="NEC35515.1"/>
    </source>
</evidence>
<proteinExistence type="predicted"/>
<dbReference type="InterPro" id="IPR046300">
    <property type="entry name" value="DUF6415"/>
</dbReference>
<evidence type="ECO:0000313" key="2">
    <source>
        <dbReference type="Proteomes" id="UP000475666"/>
    </source>
</evidence>
<gene>
    <name evidence="1" type="ORF">G3I66_20440</name>
</gene>
<protein>
    <submittedName>
        <fullName evidence="1">Uncharacterized protein</fullName>
    </submittedName>
</protein>
<dbReference type="Proteomes" id="UP000475666">
    <property type="component" value="Unassembled WGS sequence"/>
</dbReference>
<dbReference type="EMBL" id="JAAGMQ010000607">
    <property type="protein sequence ID" value="NEC35515.1"/>
    <property type="molecule type" value="Genomic_DNA"/>
</dbReference>
<dbReference type="Pfam" id="PF19979">
    <property type="entry name" value="DUF6415"/>
    <property type="match status" value="1"/>
</dbReference>
<organism evidence="1 2">
    <name type="scientific">Streptomyces rubrogriseus</name>
    <dbReference type="NCBI Taxonomy" id="194673"/>
    <lineage>
        <taxon>Bacteria</taxon>
        <taxon>Bacillati</taxon>
        <taxon>Actinomycetota</taxon>
        <taxon>Actinomycetes</taxon>
        <taxon>Kitasatosporales</taxon>
        <taxon>Streptomycetaceae</taxon>
        <taxon>Streptomyces</taxon>
        <taxon>Streptomyces violaceoruber group</taxon>
    </lineage>
</organism>